<protein>
    <submittedName>
        <fullName evidence="1">Uncharacterized protein</fullName>
    </submittedName>
</protein>
<dbReference type="Proteomes" id="UP000095210">
    <property type="component" value="Chromosome"/>
</dbReference>
<dbReference type="AlphaFoldDB" id="A0AAC9HRJ9"/>
<evidence type="ECO:0000313" key="2">
    <source>
        <dbReference type="Proteomes" id="UP000095210"/>
    </source>
</evidence>
<reference evidence="2" key="1">
    <citation type="submission" date="2016-03" db="EMBL/GenBank/DDBJ databases">
        <title>Complete genome sequence of the type strain Actinoalloteichus hymeniacidonis DSM 45092.</title>
        <authorList>
            <person name="Schaffert L."/>
            <person name="Albersmeier A."/>
            <person name="Winkler A."/>
            <person name="Kalinowski J."/>
            <person name="Zotchev S."/>
            <person name="Ruckert C."/>
        </authorList>
    </citation>
    <scope>NUCLEOTIDE SEQUENCE [LARGE SCALE GENOMIC DNA]</scope>
    <source>
        <strain evidence="2">HPA177(T) (DSM 45092(T))</strain>
    </source>
</reference>
<gene>
    <name evidence="1" type="ORF">TL08_17545</name>
</gene>
<sequence>MDTEPTAYESTWFDMLAALRDCTEVELSIEQEPDSDQDVERIYRDLADRDGIVFEPALIDRQLRFSRLTAEWQVPNPEVAFDPLLTGEFSLSTLDQAIDAGGLLAVLDVPRGEHRRYSQFRCFDDTPWSGVGYMAMVRIEPGVTDPEVWFKASTMGCYRLDIGYAEYLDTLRITKGATGWQLLFTDISMSEGGAFAGTGRRMEDMLEVLPTLFPDHDYQPLRERLAERRRDYRLRCPV</sequence>
<keyword evidence="2" id="KW-1185">Reference proteome</keyword>
<accession>A0AAC9HRJ9</accession>
<organism evidence="1 2">
    <name type="scientific">Actinoalloteichus hymeniacidonis</name>
    <dbReference type="NCBI Taxonomy" id="340345"/>
    <lineage>
        <taxon>Bacteria</taxon>
        <taxon>Bacillati</taxon>
        <taxon>Actinomycetota</taxon>
        <taxon>Actinomycetes</taxon>
        <taxon>Pseudonocardiales</taxon>
        <taxon>Pseudonocardiaceae</taxon>
        <taxon>Actinoalloteichus</taxon>
    </lineage>
</organism>
<dbReference type="KEGG" id="ahm:TL08_17545"/>
<name>A0AAC9HRJ9_9PSEU</name>
<dbReference type="RefSeq" id="WP_069850491.1">
    <property type="nucleotide sequence ID" value="NZ_CP014859.1"/>
</dbReference>
<evidence type="ECO:0000313" key="1">
    <source>
        <dbReference type="EMBL" id="AOS64309.1"/>
    </source>
</evidence>
<dbReference type="EMBL" id="CP014859">
    <property type="protein sequence ID" value="AOS64309.1"/>
    <property type="molecule type" value="Genomic_DNA"/>
</dbReference>
<proteinExistence type="predicted"/>